<dbReference type="Pfam" id="PF12389">
    <property type="entry name" value="Peptidase_M73"/>
    <property type="match status" value="1"/>
</dbReference>
<keyword evidence="1" id="KW-0732">Signal</keyword>
<sequence>MKHKVALTFIAVMLVCMLAGMGTYAWFTSTTTSQDNVFEAGTVDLGISEIPQPLFATEYDDPNYDDEYGVGEWYPGLSVNGRSLRIVNNGTLTARICAVSADMDTFVNPKNNPDAENEFADKMTIIITKGDYVCFRGKLSELLAAPQELTYTKEGETKSIKVSPGLEAELDFEAIMSEKAGNAIQGVSATVDLILYGTQDDDAAVDELLNP</sequence>
<evidence type="ECO:0000313" key="2">
    <source>
        <dbReference type="EMBL" id="PAB59973.1"/>
    </source>
</evidence>
<name>A0A267MMD9_9FIRM</name>
<keyword evidence="3" id="KW-1185">Reference proteome</keyword>
<dbReference type="AlphaFoldDB" id="A0A267MMD9"/>
<evidence type="ECO:0000256" key="1">
    <source>
        <dbReference type="SAM" id="SignalP"/>
    </source>
</evidence>
<dbReference type="InterPro" id="IPR022121">
    <property type="entry name" value="Peptidase_M73_camelysin"/>
</dbReference>
<feature type="signal peptide" evidence="1">
    <location>
        <begin position="1"/>
        <end position="25"/>
    </location>
</feature>
<organism evidence="2 3">
    <name type="scientific">Anaeromicrobium sediminis</name>
    <dbReference type="NCBI Taxonomy" id="1478221"/>
    <lineage>
        <taxon>Bacteria</taxon>
        <taxon>Bacillati</taxon>
        <taxon>Bacillota</taxon>
        <taxon>Clostridia</taxon>
        <taxon>Peptostreptococcales</taxon>
        <taxon>Thermotaleaceae</taxon>
        <taxon>Anaeromicrobium</taxon>
    </lineage>
</organism>
<feature type="chain" id="PRO_5013193266" description="SipW-cognate class signal peptide" evidence="1">
    <location>
        <begin position="26"/>
        <end position="211"/>
    </location>
</feature>
<dbReference type="NCBIfam" id="TIGR04088">
    <property type="entry name" value="cognate_SipW"/>
    <property type="match status" value="1"/>
</dbReference>
<reference evidence="2 3" key="1">
    <citation type="submission" date="2017-06" db="EMBL/GenBank/DDBJ databases">
        <title>Draft genome sequence of anaerobic fermentative bacterium Anaeromicrobium sediminis DY2726D isolated from West Pacific Ocean sediments.</title>
        <authorList>
            <person name="Zeng X."/>
        </authorList>
    </citation>
    <scope>NUCLEOTIDE SEQUENCE [LARGE SCALE GENOMIC DNA]</scope>
    <source>
        <strain evidence="2 3">DY2726D</strain>
    </source>
</reference>
<evidence type="ECO:0008006" key="4">
    <source>
        <dbReference type="Google" id="ProtNLM"/>
    </source>
</evidence>
<proteinExistence type="predicted"/>
<accession>A0A267MMD9</accession>
<evidence type="ECO:0000313" key="3">
    <source>
        <dbReference type="Proteomes" id="UP000216024"/>
    </source>
</evidence>
<protein>
    <recommendedName>
        <fullName evidence="4">SipW-cognate class signal peptide</fullName>
    </recommendedName>
</protein>
<comment type="caution">
    <text evidence="2">The sequence shown here is derived from an EMBL/GenBank/DDBJ whole genome shotgun (WGS) entry which is preliminary data.</text>
</comment>
<dbReference type="InterPro" id="IPR023833">
    <property type="entry name" value="Signal_pept_SipW-depend-type"/>
</dbReference>
<gene>
    <name evidence="2" type="ORF">CCE28_08450</name>
</gene>
<dbReference type="RefSeq" id="WP_095132923.1">
    <property type="nucleotide sequence ID" value="NZ_NIBG01000005.1"/>
</dbReference>
<dbReference type="Proteomes" id="UP000216024">
    <property type="component" value="Unassembled WGS sequence"/>
</dbReference>
<dbReference type="EMBL" id="NIBG01000005">
    <property type="protein sequence ID" value="PAB59973.1"/>
    <property type="molecule type" value="Genomic_DNA"/>
</dbReference>
<dbReference type="OrthoDB" id="9759099at2"/>